<dbReference type="AlphaFoldDB" id="A0A377FXI6"/>
<feature type="region of interest" description="Disordered" evidence="1">
    <location>
        <begin position="1"/>
        <end position="55"/>
    </location>
</feature>
<dbReference type="STRING" id="1397694.GCA_000702585_00401"/>
<protein>
    <submittedName>
        <fullName evidence="2">Uncharacterized protein</fullName>
    </submittedName>
</protein>
<reference evidence="2 3" key="1">
    <citation type="submission" date="2018-06" db="EMBL/GenBank/DDBJ databases">
        <authorList>
            <consortium name="Pathogen Informatics"/>
            <person name="Doyle S."/>
        </authorList>
    </citation>
    <scope>NUCLEOTIDE SEQUENCE [LARGE SCALE GENOMIC DNA]</scope>
    <source>
        <strain evidence="2 3">NCTC13163</strain>
    </source>
</reference>
<evidence type="ECO:0000313" key="2">
    <source>
        <dbReference type="EMBL" id="STO09541.1"/>
    </source>
</evidence>
<proteinExistence type="predicted"/>
<evidence type="ECO:0000313" key="3">
    <source>
        <dbReference type="Proteomes" id="UP000254060"/>
    </source>
</evidence>
<sequence>MSEKKMSFQEAMKQKLAEKKQSQTKVPTGLHGTKQKPLTNQLTKKPNNQKKRTGV</sequence>
<evidence type="ECO:0000256" key="1">
    <source>
        <dbReference type="SAM" id="MobiDB-lite"/>
    </source>
</evidence>
<feature type="compositionally biased region" description="Basic and acidic residues" evidence="1">
    <location>
        <begin position="1"/>
        <end position="21"/>
    </location>
</feature>
<organism evidence="2 3">
    <name type="scientific">Exiguobacterium aurantiacum</name>
    <dbReference type="NCBI Taxonomy" id="33987"/>
    <lineage>
        <taxon>Bacteria</taxon>
        <taxon>Bacillati</taxon>
        <taxon>Bacillota</taxon>
        <taxon>Bacilli</taxon>
        <taxon>Bacillales</taxon>
        <taxon>Bacillales Family XII. Incertae Sedis</taxon>
        <taxon>Exiguobacterium</taxon>
    </lineage>
</organism>
<dbReference type="RefSeq" id="WP_167601150.1">
    <property type="nucleotide sequence ID" value="NZ_UGGP01000001.1"/>
</dbReference>
<feature type="compositionally biased region" description="Polar residues" evidence="1">
    <location>
        <begin position="36"/>
        <end position="46"/>
    </location>
</feature>
<dbReference type="EMBL" id="UGGP01000001">
    <property type="protein sequence ID" value="STO09541.1"/>
    <property type="molecule type" value="Genomic_DNA"/>
</dbReference>
<name>A0A377FXI6_9BACL</name>
<gene>
    <name evidence="2" type="ORF">NCTC13163_02979</name>
</gene>
<dbReference type="Proteomes" id="UP000254060">
    <property type="component" value="Unassembled WGS sequence"/>
</dbReference>
<accession>A0A377FXI6</accession>